<gene>
    <name evidence="3" type="ORF">F6B43_05630</name>
</gene>
<dbReference type="EMBL" id="VYSA01000001">
    <property type="protein sequence ID" value="KAA9111089.1"/>
    <property type="molecule type" value="Genomic_DNA"/>
</dbReference>
<dbReference type="RefSeq" id="WP_150447860.1">
    <property type="nucleotide sequence ID" value="NZ_VYSA01000001.1"/>
</dbReference>
<name>A0A5J5J6N6_9MICO</name>
<keyword evidence="1" id="KW-0812">Transmembrane</keyword>
<keyword evidence="1" id="KW-0472">Membrane</keyword>
<dbReference type="OrthoDB" id="4989054at2"/>
<sequence>MAPLDSVKNTAKNAARTAESSKAFEVTARAGYAANGVVHILIGVIVIALALGGEGQSDQSGALKAIAGAPFGFVALWVLAVALGALGLWHALEGFLVRAAPGAGGGASETAKKQGSKWGRRLSEWGQGLVFIALGVIAASVALGAKVNSSDQSAQDASRSLLSVPGGPFVLGLIGLGIGIGGIAFIVMGVMRSFEKKMSIPSGGIGPAVKGLGIVGYIAKGIALAIVGILLLVAAVKVDPNAAGGLDAAFDALLALPYGPWLAGTVGVGLIAYGVFCFFRARFARL</sequence>
<proteinExistence type="predicted"/>
<comment type="caution">
    <text evidence="3">The sequence shown here is derived from an EMBL/GenBank/DDBJ whole genome shotgun (WGS) entry which is preliminary data.</text>
</comment>
<dbReference type="InterPro" id="IPR009597">
    <property type="entry name" value="DUF1206"/>
</dbReference>
<evidence type="ECO:0000313" key="3">
    <source>
        <dbReference type="EMBL" id="KAA9111089.1"/>
    </source>
</evidence>
<feature type="domain" description="DUF1206" evidence="2">
    <location>
        <begin position="215"/>
        <end position="283"/>
    </location>
</feature>
<dbReference type="AlphaFoldDB" id="A0A5J5J6N6"/>
<dbReference type="Pfam" id="PF06724">
    <property type="entry name" value="DUF1206"/>
    <property type="match status" value="3"/>
</dbReference>
<feature type="transmembrane region" description="Helical" evidence="1">
    <location>
        <begin position="65"/>
        <end position="89"/>
    </location>
</feature>
<accession>A0A5J5J6N6</accession>
<evidence type="ECO:0000259" key="2">
    <source>
        <dbReference type="Pfam" id="PF06724"/>
    </source>
</evidence>
<organism evidence="3 4">
    <name type="scientific">Microbacterium rhizomatis</name>
    <dbReference type="NCBI Taxonomy" id="1631477"/>
    <lineage>
        <taxon>Bacteria</taxon>
        <taxon>Bacillati</taxon>
        <taxon>Actinomycetota</taxon>
        <taxon>Actinomycetes</taxon>
        <taxon>Micrococcales</taxon>
        <taxon>Microbacteriaceae</taxon>
        <taxon>Microbacterium</taxon>
    </lineage>
</organism>
<evidence type="ECO:0000256" key="1">
    <source>
        <dbReference type="SAM" id="Phobius"/>
    </source>
</evidence>
<feature type="transmembrane region" description="Helical" evidence="1">
    <location>
        <begin position="258"/>
        <end position="279"/>
    </location>
</feature>
<feature type="transmembrane region" description="Helical" evidence="1">
    <location>
        <begin position="169"/>
        <end position="191"/>
    </location>
</feature>
<feature type="transmembrane region" description="Helical" evidence="1">
    <location>
        <begin position="32"/>
        <end position="53"/>
    </location>
</feature>
<keyword evidence="1" id="KW-1133">Transmembrane helix</keyword>
<keyword evidence="4" id="KW-1185">Reference proteome</keyword>
<protein>
    <submittedName>
        <fullName evidence="3">DUF1206 domain-containing protein</fullName>
    </submittedName>
</protein>
<feature type="domain" description="DUF1206" evidence="2">
    <location>
        <begin position="126"/>
        <end position="192"/>
    </location>
</feature>
<feature type="transmembrane region" description="Helical" evidence="1">
    <location>
        <begin position="129"/>
        <end position="149"/>
    </location>
</feature>
<feature type="domain" description="DUF1206" evidence="2">
    <location>
        <begin position="30"/>
        <end position="95"/>
    </location>
</feature>
<evidence type="ECO:0000313" key="4">
    <source>
        <dbReference type="Proteomes" id="UP000325827"/>
    </source>
</evidence>
<dbReference type="Proteomes" id="UP000325827">
    <property type="component" value="Unassembled WGS sequence"/>
</dbReference>
<reference evidence="4" key="1">
    <citation type="submission" date="2019-09" db="EMBL/GenBank/DDBJ databases">
        <title>Mumia zhuanghuii sp. nov. isolated from the intestinal contents of plateau pika (Ochotona curzoniae) in the Qinghai-Tibet plateau of China.</title>
        <authorList>
            <person name="Tian Z."/>
        </authorList>
    </citation>
    <scope>NUCLEOTIDE SEQUENCE [LARGE SCALE GENOMIC DNA]</scope>
    <source>
        <strain evidence="4">JCM 30598</strain>
    </source>
</reference>
<feature type="transmembrane region" description="Helical" evidence="1">
    <location>
        <begin position="212"/>
        <end position="238"/>
    </location>
</feature>